<feature type="domain" description="Protein kinase" evidence="7">
    <location>
        <begin position="130"/>
        <end position="389"/>
    </location>
</feature>
<keyword evidence="4 5" id="KW-0067">ATP-binding</keyword>
<evidence type="ECO:0000256" key="3">
    <source>
        <dbReference type="ARBA" id="ARBA00022777"/>
    </source>
</evidence>
<evidence type="ECO:0000313" key="8">
    <source>
        <dbReference type="EMBL" id="QDU96148.1"/>
    </source>
</evidence>
<dbReference type="PANTHER" id="PTHR43289:SF6">
    <property type="entry name" value="SERINE_THREONINE-PROTEIN KINASE NEKL-3"/>
    <property type="match status" value="1"/>
</dbReference>
<evidence type="ECO:0000256" key="2">
    <source>
        <dbReference type="ARBA" id="ARBA00022741"/>
    </source>
</evidence>
<evidence type="ECO:0000256" key="6">
    <source>
        <dbReference type="SAM" id="Phobius"/>
    </source>
</evidence>
<dbReference type="Gene3D" id="1.25.40.10">
    <property type="entry name" value="Tetratricopeptide repeat domain"/>
    <property type="match status" value="1"/>
</dbReference>
<dbReference type="SUPFAM" id="SSF48452">
    <property type="entry name" value="TPR-like"/>
    <property type="match status" value="1"/>
</dbReference>
<dbReference type="EMBL" id="CP036433">
    <property type="protein sequence ID" value="QDU96148.1"/>
    <property type="molecule type" value="Genomic_DNA"/>
</dbReference>
<gene>
    <name evidence="8" type="primary">pknB_13</name>
    <name evidence="8" type="ORF">Pla8534_39670</name>
</gene>
<keyword evidence="6" id="KW-0472">Membrane</keyword>
<keyword evidence="3 8" id="KW-0418">Kinase</keyword>
<keyword evidence="6" id="KW-1133">Transmembrane helix</keyword>
<dbReference type="AlphaFoldDB" id="A0A518DWE0"/>
<dbReference type="Proteomes" id="UP000317648">
    <property type="component" value="Chromosome"/>
</dbReference>
<dbReference type="Gene3D" id="1.10.510.10">
    <property type="entry name" value="Transferase(Phosphotransferase) domain 1"/>
    <property type="match status" value="1"/>
</dbReference>
<dbReference type="Gene3D" id="1.10.10.1320">
    <property type="entry name" value="Anti-sigma factor, zinc-finger domain"/>
    <property type="match status" value="1"/>
</dbReference>
<dbReference type="Pfam" id="PF00069">
    <property type="entry name" value="Pkinase"/>
    <property type="match status" value="1"/>
</dbReference>
<dbReference type="CDD" id="cd14014">
    <property type="entry name" value="STKc_PknB_like"/>
    <property type="match status" value="1"/>
</dbReference>
<keyword evidence="1 8" id="KW-0808">Transferase</keyword>
<evidence type="ECO:0000256" key="4">
    <source>
        <dbReference type="ARBA" id="ARBA00022840"/>
    </source>
</evidence>
<dbReference type="InterPro" id="IPR000719">
    <property type="entry name" value="Prot_kinase_dom"/>
</dbReference>
<dbReference type="PROSITE" id="PS00108">
    <property type="entry name" value="PROTEIN_KINASE_ST"/>
    <property type="match status" value="1"/>
</dbReference>
<sequence>MPADCPSDQQLLDFCLGNCNVEMLDRVAEHLEACQLCEQRLQQLEEVPDGLLDRLAKEAPSAIAANIQELDQLLANVERNMPLQGSFVDVEEDADHQLSSTIDLGSDTHDGKKRPPTPPIAFDLPPIPNYEFLEFLGRGGMGVVVKARQVNLHREVAIKFPKRLPDEGDSDRFLREARAAGRLRHPHICPIYEVGECEGRPYLVMAYIQGGTLRAWSRQEHTMRESAEMVACLAHGVEFAHQQNVIHRDLKPDNVLVDAHNGMPVLTDFGLAKELDVQADAMTQTGQVMGTAAYMAPEQAAGRTSEVGRLSDVYSLGAILYELLCKKPPFTGPLGEVLRQVQTEEPTAPRRLTPSIHRDMETICLKALSKSPSARYASAGEMAEDLERFSRGESIVARRESLARRTIRHLKRQRQLYAISAILLIVAAMVVSFFGRTSILSTRKALVADLQRQLNDGVNLPPDQWRGNHIESLRSLNSQLDAIDPESRSQRQTDLEDSLARAIYLSFNESARIEPADEARIRNLLTILQEAAPTRAQELEAGLERRLQRPELVFELTRPVLPGDPSYQLEKHACRGNVELIAQFGAEWSKTSRVGLILNAGTRQQYEFLLSTLSELDAHQTSLTFDQSSGRGEPARLLIQRREGSSTVVLRDVAVDLAELRGKPLRMKAAREGQRLSLWVAQLEPVEFEDLFPANPTDHGVFSLVWSQPVPLLSVRAYRQTRPAASSPLLTGDLAFVDGDFDTALAEYRRQQVSADLDIRREVMFKQGLCHLHLKDPDSARNLFDSTISQRRSGDDSWAIRAACQLWLLELKLDNQDAAGKRFSQLRAMRQGLTFAALASLIPASDRSEILSRYGTTEDWLFFSPRTVENIERVRDVYQLLDTGESLQSAITAQLVKAYHMDGREEDARRLCEEALEHFHEMLQQHHGFAMVFLEQYGWLMHNQGEESCRQALQMIDRFMLDKQGDVRTPGWHWLLVERARLHAALGELEQADKDLQMFYSYRVFENDEYHVYLSAGLLHGFVKEAQGFPQEGVKVWKDTLLSEGYENKAIGSSFAPLVSRSIMAALTDQVTDREMDYLIDWLLGVVPRGSKLYLGLAMARWPISPVKSILRPVAQQMWQSETAREIARRVAFRTFSYRDYLYEPIYLGGLSLLQQKVFGGVASPLQQELCLTLMRDAHAAIAQDRRLRDHMQTIGELVLVNPSISTWDAIRPEFSDYPEIQAAISYLCGKRCQGRGMSEEAQAFFMAALETAPADSLAHQLTVAEVPE</sequence>
<dbReference type="InterPro" id="IPR041916">
    <property type="entry name" value="Anti_sigma_zinc_sf"/>
</dbReference>
<organism evidence="8 9">
    <name type="scientific">Lignipirellula cremea</name>
    <dbReference type="NCBI Taxonomy" id="2528010"/>
    <lineage>
        <taxon>Bacteria</taxon>
        <taxon>Pseudomonadati</taxon>
        <taxon>Planctomycetota</taxon>
        <taxon>Planctomycetia</taxon>
        <taxon>Pirellulales</taxon>
        <taxon>Pirellulaceae</taxon>
        <taxon>Lignipirellula</taxon>
    </lineage>
</organism>
<dbReference type="InterPro" id="IPR011009">
    <property type="entry name" value="Kinase-like_dom_sf"/>
</dbReference>
<proteinExistence type="predicted"/>
<evidence type="ECO:0000256" key="5">
    <source>
        <dbReference type="PROSITE-ProRule" id="PRU10141"/>
    </source>
</evidence>
<dbReference type="InterPro" id="IPR008271">
    <property type="entry name" value="Ser/Thr_kinase_AS"/>
</dbReference>
<dbReference type="SMART" id="SM00220">
    <property type="entry name" value="S_TKc"/>
    <property type="match status" value="1"/>
</dbReference>
<dbReference type="OrthoDB" id="256096at2"/>
<accession>A0A518DWE0</accession>
<evidence type="ECO:0000313" key="9">
    <source>
        <dbReference type="Proteomes" id="UP000317648"/>
    </source>
</evidence>
<dbReference type="EC" id="2.7.11.1" evidence="8"/>
<keyword evidence="9" id="KW-1185">Reference proteome</keyword>
<dbReference type="SUPFAM" id="SSF56112">
    <property type="entry name" value="Protein kinase-like (PK-like)"/>
    <property type="match status" value="1"/>
</dbReference>
<dbReference type="GO" id="GO:0004674">
    <property type="term" value="F:protein serine/threonine kinase activity"/>
    <property type="evidence" value="ECO:0007669"/>
    <property type="project" value="UniProtKB-EC"/>
</dbReference>
<keyword evidence="6" id="KW-0812">Transmembrane</keyword>
<dbReference type="InterPro" id="IPR011990">
    <property type="entry name" value="TPR-like_helical_dom_sf"/>
</dbReference>
<name>A0A518DWE0_9BACT</name>
<dbReference type="PROSITE" id="PS00107">
    <property type="entry name" value="PROTEIN_KINASE_ATP"/>
    <property type="match status" value="1"/>
</dbReference>
<feature type="binding site" evidence="5">
    <location>
        <position position="159"/>
    </location>
    <ligand>
        <name>ATP</name>
        <dbReference type="ChEBI" id="CHEBI:30616"/>
    </ligand>
</feature>
<dbReference type="GO" id="GO:0005524">
    <property type="term" value="F:ATP binding"/>
    <property type="evidence" value="ECO:0007669"/>
    <property type="project" value="UniProtKB-UniRule"/>
</dbReference>
<dbReference type="PANTHER" id="PTHR43289">
    <property type="entry name" value="MITOGEN-ACTIVATED PROTEIN KINASE KINASE KINASE 20-RELATED"/>
    <property type="match status" value="1"/>
</dbReference>
<reference evidence="8 9" key="1">
    <citation type="submission" date="2019-02" db="EMBL/GenBank/DDBJ databases">
        <title>Deep-cultivation of Planctomycetes and their phenomic and genomic characterization uncovers novel biology.</title>
        <authorList>
            <person name="Wiegand S."/>
            <person name="Jogler M."/>
            <person name="Boedeker C."/>
            <person name="Pinto D."/>
            <person name="Vollmers J."/>
            <person name="Rivas-Marin E."/>
            <person name="Kohn T."/>
            <person name="Peeters S.H."/>
            <person name="Heuer A."/>
            <person name="Rast P."/>
            <person name="Oberbeckmann S."/>
            <person name="Bunk B."/>
            <person name="Jeske O."/>
            <person name="Meyerdierks A."/>
            <person name="Storesund J.E."/>
            <person name="Kallscheuer N."/>
            <person name="Luecker S."/>
            <person name="Lage O.M."/>
            <person name="Pohl T."/>
            <person name="Merkel B.J."/>
            <person name="Hornburger P."/>
            <person name="Mueller R.-W."/>
            <person name="Bruemmer F."/>
            <person name="Labrenz M."/>
            <person name="Spormann A.M."/>
            <person name="Op den Camp H."/>
            <person name="Overmann J."/>
            <person name="Amann R."/>
            <person name="Jetten M.S.M."/>
            <person name="Mascher T."/>
            <person name="Medema M.H."/>
            <person name="Devos D.P."/>
            <person name="Kaster A.-K."/>
            <person name="Ovreas L."/>
            <person name="Rohde M."/>
            <person name="Galperin M.Y."/>
            <person name="Jogler C."/>
        </authorList>
    </citation>
    <scope>NUCLEOTIDE SEQUENCE [LARGE SCALE GENOMIC DNA]</scope>
    <source>
        <strain evidence="8 9">Pla85_3_4</strain>
    </source>
</reference>
<dbReference type="InterPro" id="IPR017441">
    <property type="entry name" value="Protein_kinase_ATP_BS"/>
</dbReference>
<evidence type="ECO:0000256" key="1">
    <source>
        <dbReference type="ARBA" id="ARBA00022679"/>
    </source>
</evidence>
<dbReference type="KEGG" id="lcre:Pla8534_39670"/>
<dbReference type="RefSeq" id="WP_145054812.1">
    <property type="nucleotide sequence ID" value="NZ_CP036433.1"/>
</dbReference>
<protein>
    <submittedName>
        <fullName evidence="8">Serine/threonine-protein kinase PknB</fullName>
        <ecNumber evidence="8">2.7.11.1</ecNumber>
    </submittedName>
</protein>
<dbReference type="Gene3D" id="3.30.200.20">
    <property type="entry name" value="Phosphorylase Kinase, domain 1"/>
    <property type="match status" value="1"/>
</dbReference>
<dbReference type="PROSITE" id="PS50011">
    <property type="entry name" value="PROTEIN_KINASE_DOM"/>
    <property type="match status" value="1"/>
</dbReference>
<evidence type="ECO:0000259" key="7">
    <source>
        <dbReference type="PROSITE" id="PS50011"/>
    </source>
</evidence>
<feature type="transmembrane region" description="Helical" evidence="6">
    <location>
        <begin position="416"/>
        <end position="435"/>
    </location>
</feature>
<keyword evidence="2 5" id="KW-0547">Nucleotide-binding</keyword>